<keyword evidence="1" id="KW-0472">Membrane</keyword>
<accession>A0A1I6NXM8</accession>
<dbReference type="Proteomes" id="UP000199199">
    <property type="component" value="Unassembled WGS sequence"/>
</dbReference>
<keyword evidence="1" id="KW-1133">Transmembrane helix</keyword>
<proteinExistence type="predicted"/>
<evidence type="ECO:0000313" key="3">
    <source>
        <dbReference type="Proteomes" id="UP000199199"/>
    </source>
</evidence>
<feature type="transmembrane region" description="Helical" evidence="1">
    <location>
        <begin position="6"/>
        <end position="27"/>
    </location>
</feature>
<evidence type="ECO:0000256" key="1">
    <source>
        <dbReference type="SAM" id="Phobius"/>
    </source>
</evidence>
<organism evidence="2 3">
    <name type="scientific">Halostagnicola kamekurae</name>
    <dbReference type="NCBI Taxonomy" id="619731"/>
    <lineage>
        <taxon>Archaea</taxon>
        <taxon>Methanobacteriati</taxon>
        <taxon>Methanobacteriota</taxon>
        <taxon>Stenosarchaea group</taxon>
        <taxon>Halobacteria</taxon>
        <taxon>Halobacteriales</taxon>
        <taxon>Natrialbaceae</taxon>
        <taxon>Halostagnicola</taxon>
    </lineage>
</organism>
<keyword evidence="1" id="KW-0812">Transmembrane</keyword>
<protein>
    <submittedName>
        <fullName evidence="2">Uncharacterized protein</fullName>
    </submittedName>
</protein>
<gene>
    <name evidence="2" type="ORF">SAMN04488556_0182</name>
</gene>
<dbReference type="AlphaFoldDB" id="A0A1I6NXM8"/>
<dbReference type="EMBL" id="FOZS01000001">
    <property type="protein sequence ID" value="SFS32645.1"/>
    <property type="molecule type" value="Genomic_DNA"/>
</dbReference>
<keyword evidence="3" id="KW-1185">Reference proteome</keyword>
<name>A0A1I6NXM8_9EURY</name>
<sequence>MVLNSMVVELVVPFAILFVTAVLATYLGCRLALRDFYDENLGDEAKE</sequence>
<reference evidence="3" key="1">
    <citation type="submission" date="2016-10" db="EMBL/GenBank/DDBJ databases">
        <authorList>
            <person name="Varghese N."/>
            <person name="Submissions S."/>
        </authorList>
    </citation>
    <scope>NUCLEOTIDE SEQUENCE [LARGE SCALE GENOMIC DNA]</scope>
    <source>
        <strain evidence="3">DSM 22427</strain>
    </source>
</reference>
<evidence type="ECO:0000313" key="2">
    <source>
        <dbReference type="EMBL" id="SFS32645.1"/>
    </source>
</evidence>